<protein>
    <submittedName>
        <fullName evidence="2">Flavodoxin</fullName>
    </submittedName>
</protein>
<dbReference type="STRING" id="1503.CLPU_4c00340"/>
<dbReference type="RefSeq" id="WP_050354567.1">
    <property type="nucleotide sequence ID" value="NZ_LGSS01000004.1"/>
</dbReference>
<dbReference type="Pfam" id="PF12724">
    <property type="entry name" value="Flavodoxin_5"/>
    <property type="match status" value="1"/>
</dbReference>
<dbReference type="Gene3D" id="3.40.50.360">
    <property type="match status" value="1"/>
</dbReference>
<dbReference type="GO" id="GO:0009055">
    <property type="term" value="F:electron transfer activity"/>
    <property type="evidence" value="ECO:0007669"/>
    <property type="project" value="InterPro"/>
</dbReference>
<proteinExistence type="predicted"/>
<feature type="domain" description="Flavodoxin-like" evidence="1">
    <location>
        <begin position="3"/>
        <end position="164"/>
    </location>
</feature>
<dbReference type="InterPro" id="IPR029039">
    <property type="entry name" value="Flavoprotein-like_sf"/>
</dbReference>
<dbReference type="GO" id="GO:0016651">
    <property type="term" value="F:oxidoreductase activity, acting on NAD(P)H"/>
    <property type="evidence" value="ECO:0007669"/>
    <property type="project" value="UniProtKB-ARBA"/>
</dbReference>
<reference evidence="3" key="1">
    <citation type="submission" date="2015-07" db="EMBL/GenBank/DDBJ databases">
        <title>Draft genome sequence of the purine-degrading Gottschalkia purinilyticum DSM 1384 (formerly Clostridium purinilyticum).</title>
        <authorList>
            <person name="Poehlein A."/>
            <person name="Schiel-Bengelsdorf B."/>
            <person name="Bengelsdorf F.R."/>
            <person name="Daniel R."/>
            <person name="Duerre P."/>
        </authorList>
    </citation>
    <scope>NUCLEOTIDE SEQUENCE [LARGE SCALE GENOMIC DNA]</scope>
    <source>
        <strain evidence="3">DSM 1384</strain>
    </source>
</reference>
<dbReference type="GO" id="GO:0006783">
    <property type="term" value="P:heme biosynthetic process"/>
    <property type="evidence" value="ECO:0007669"/>
    <property type="project" value="TreeGrafter"/>
</dbReference>
<dbReference type="InterPro" id="IPR052200">
    <property type="entry name" value="Protoporphyrinogen_IX_DH"/>
</dbReference>
<dbReference type="InterPro" id="IPR026816">
    <property type="entry name" value="Flavodoxin_dom"/>
</dbReference>
<comment type="caution">
    <text evidence="2">The sequence shown here is derived from an EMBL/GenBank/DDBJ whole genome shotgun (WGS) entry which is preliminary data.</text>
</comment>
<organism evidence="2 3">
    <name type="scientific">Gottschalkia purinilytica</name>
    <name type="common">Clostridium purinilyticum</name>
    <dbReference type="NCBI Taxonomy" id="1503"/>
    <lineage>
        <taxon>Bacteria</taxon>
        <taxon>Bacillati</taxon>
        <taxon>Bacillota</taxon>
        <taxon>Tissierellia</taxon>
        <taxon>Tissierellales</taxon>
        <taxon>Gottschalkiaceae</taxon>
        <taxon>Gottschalkia</taxon>
    </lineage>
</organism>
<dbReference type="SUPFAM" id="SSF52218">
    <property type="entry name" value="Flavoproteins"/>
    <property type="match status" value="1"/>
</dbReference>
<evidence type="ECO:0000313" key="2">
    <source>
        <dbReference type="EMBL" id="KNF08988.1"/>
    </source>
</evidence>
<dbReference type="InterPro" id="IPR008254">
    <property type="entry name" value="Flavodoxin/NO_synth"/>
</dbReference>
<sequence>MKTLIIFSSKYGSTKKCAELIMKDLKGKVNMINLKNQKCKNVDNYDTVLICGAIYAGKLHSEVRKFVEDNKECLLEKNLGLFICCKEEKEKALEYMKYNIPDLIIQKAFIKEHLGHEINLEKMNFLEKFLLKSIFKIKESYSKVDYDAIKRITNKINEMGVTNG</sequence>
<dbReference type="PROSITE" id="PS50902">
    <property type="entry name" value="FLAVODOXIN_LIKE"/>
    <property type="match status" value="1"/>
</dbReference>
<dbReference type="OrthoDB" id="2146857at2"/>
<dbReference type="PANTHER" id="PTHR38030:SF2">
    <property type="entry name" value="PROTOPORPHYRINOGEN IX DEHYDROGENASE [QUINONE]"/>
    <property type="match status" value="1"/>
</dbReference>
<dbReference type="GO" id="GO:0070819">
    <property type="term" value="F:menaquinone-dependent protoporphyrinogen oxidase activity"/>
    <property type="evidence" value="ECO:0007669"/>
    <property type="project" value="TreeGrafter"/>
</dbReference>
<dbReference type="AlphaFoldDB" id="A0A0L0WC01"/>
<dbReference type="PROSITE" id="PS00201">
    <property type="entry name" value="FLAVODOXIN"/>
    <property type="match status" value="1"/>
</dbReference>
<accession>A0A0L0WC01</accession>
<name>A0A0L0WC01_GOTPU</name>
<gene>
    <name evidence="2" type="ORF">CLPU_4c00340</name>
</gene>
<evidence type="ECO:0000313" key="3">
    <source>
        <dbReference type="Proteomes" id="UP000037267"/>
    </source>
</evidence>
<dbReference type="Proteomes" id="UP000037267">
    <property type="component" value="Unassembled WGS sequence"/>
</dbReference>
<keyword evidence="3" id="KW-1185">Reference proteome</keyword>
<dbReference type="GO" id="GO:0010181">
    <property type="term" value="F:FMN binding"/>
    <property type="evidence" value="ECO:0007669"/>
    <property type="project" value="InterPro"/>
</dbReference>
<dbReference type="EMBL" id="LGSS01000004">
    <property type="protein sequence ID" value="KNF08988.1"/>
    <property type="molecule type" value="Genomic_DNA"/>
</dbReference>
<dbReference type="InterPro" id="IPR001226">
    <property type="entry name" value="Flavodoxin_CS"/>
</dbReference>
<dbReference type="PANTHER" id="PTHR38030">
    <property type="entry name" value="PROTOPORPHYRINOGEN IX DEHYDROGENASE [MENAQUINONE]"/>
    <property type="match status" value="1"/>
</dbReference>
<evidence type="ECO:0000259" key="1">
    <source>
        <dbReference type="PROSITE" id="PS50902"/>
    </source>
</evidence>